<dbReference type="RefSeq" id="WP_120149333.1">
    <property type="nucleotide sequence ID" value="NZ_QZVT01000006.1"/>
</dbReference>
<dbReference type="Pfam" id="PF01476">
    <property type="entry name" value="LysM"/>
    <property type="match status" value="1"/>
</dbReference>
<sequence>MEAKLKTADALLAGVILGCATVMARAGQALHRGTGAGSLEGVLGLGMSALGLTLVGWWVLTLFIAVVAEVVLRRGPSTAARRAQRCTPALMRRLAAAFLGLNLIVVPSVAQAASGGPDAVCVAVVSAGATAICTTEQSYSSVSAQTEAASFSKAPYWSPLAVSAAMPTGDSPGASKDNGVTERDDPREEQVSPVSPAWQPAPMPAHGGALLRSPTRTIIADGEVVVAPGDSLWSIAADRLGPLATATDIAEAWPAWYDTNMATIGDDPSLLLPGQVLKVPQT</sequence>
<dbReference type="Gene3D" id="3.10.350.10">
    <property type="entry name" value="LysM domain"/>
    <property type="match status" value="1"/>
</dbReference>
<dbReference type="AlphaFoldDB" id="A0A3A5M1X7"/>
<evidence type="ECO:0000256" key="1">
    <source>
        <dbReference type="SAM" id="MobiDB-lite"/>
    </source>
</evidence>
<gene>
    <name evidence="4" type="ORF">D6T63_12210</name>
</gene>
<accession>A0A3A5M1X7</accession>
<feature type="domain" description="LysM" evidence="3">
    <location>
        <begin position="222"/>
        <end position="279"/>
    </location>
</feature>
<proteinExistence type="predicted"/>
<organism evidence="4 5">
    <name type="scientific">Arthrobacter cheniae</name>
    <dbReference type="NCBI Taxonomy" id="1258888"/>
    <lineage>
        <taxon>Bacteria</taxon>
        <taxon>Bacillati</taxon>
        <taxon>Actinomycetota</taxon>
        <taxon>Actinomycetes</taxon>
        <taxon>Micrococcales</taxon>
        <taxon>Micrococcaceae</taxon>
        <taxon>Arthrobacter</taxon>
    </lineage>
</organism>
<feature type="compositionally biased region" description="Basic and acidic residues" evidence="1">
    <location>
        <begin position="179"/>
        <end position="190"/>
    </location>
</feature>
<dbReference type="InterPro" id="IPR018392">
    <property type="entry name" value="LysM"/>
</dbReference>
<keyword evidence="5" id="KW-1185">Reference proteome</keyword>
<evidence type="ECO:0000313" key="5">
    <source>
        <dbReference type="Proteomes" id="UP000272560"/>
    </source>
</evidence>
<evidence type="ECO:0000313" key="4">
    <source>
        <dbReference type="EMBL" id="RJT78288.1"/>
    </source>
</evidence>
<dbReference type="Proteomes" id="UP000272560">
    <property type="component" value="Unassembled WGS sequence"/>
</dbReference>
<keyword evidence="2" id="KW-0812">Transmembrane</keyword>
<dbReference type="EMBL" id="QZVT01000006">
    <property type="protein sequence ID" value="RJT78288.1"/>
    <property type="molecule type" value="Genomic_DNA"/>
</dbReference>
<evidence type="ECO:0000256" key="2">
    <source>
        <dbReference type="SAM" id="Phobius"/>
    </source>
</evidence>
<dbReference type="OrthoDB" id="3210682at2"/>
<dbReference type="InterPro" id="IPR036779">
    <property type="entry name" value="LysM_dom_sf"/>
</dbReference>
<feature type="region of interest" description="Disordered" evidence="1">
    <location>
        <begin position="167"/>
        <end position="204"/>
    </location>
</feature>
<keyword evidence="2" id="KW-1133">Transmembrane helix</keyword>
<evidence type="ECO:0000259" key="3">
    <source>
        <dbReference type="PROSITE" id="PS51782"/>
    </source>
</evidence>
<feature type="transmembrane region" description="Helical" evidence="2">
    <location>
        <begin position="93"/>
        <end position="113"/>
    </location>
</feature>
<reference evidence="4 5" key="1">
    <citation type="submission" date="2018-09" db="EMBL/GenBank/DDBJ databases">
        <title>Novel species of Arthrobacter.</title>
        <authorList>
            <person name="Liu Q."/>
            <person name="Xin Y.-H."/>
        </authorList>
    </citation>
    <scope>NUCLEOTIDE SEQUENCE [LARGE SCALE GENOMIC DNA]</scope>
    <source>
        <strain evidence="4 5">Hz2</strain>
    </source>
</reference>
<protein>
    <submittedName>
        <fullName evidence="4">LysM domain-containing protein</fullName>
    </submittedName>
</protein>
<dbReference type="PROSITE" id="PS51782">
    <property type="entry name" value="LYSM"/>
    <property type="match status" value="1"/>
</dbReference>
<name>A0A3A5M1X7_9MICC</name>
<keyword evidence="2" id="KW-0472">Membrane</keyword>
<dbReference type="CDD" id="cd00118">
    <property type="entry name" value="LysM"/>
    <property type="match status" value="1"/>
</dbReference>
<feature type="transmembrane region" description="Helical" evidence="2">
    <location>
        <begin position="50"/>
        <end position="72"/>
    </location>
</feature>
<comment type="caution">
    <text evidence="4">The sequence shown here is derived from an EMBL/GenBank/DDBJ whole genome shotgun (WGS) entry which is preliminary data.</text>
</comment>